<comment type="caution">
    <text evidence="1">The sequence shown here is derived from an EMBL/GenBank/DDBJ whole genome shotgun (WGS) entry which is preliminary data.</text>
</comment>
<reference evidence="1 2" key="1">
    <citation type="submission" date="2015-02" db="EMBL/GenBank/DDBJ databases">
        <title>Genome Sequence of Jannaschia aquimarina DSM28248, a member of the Roseobacter clade.</title>
        <authorList>
            <person name="Voget S."/>
            <person name="Daniel R."/>
        </authorList>
    </citation>
    <scope>NUCLEOTIDE SEQUENCE [LARGE SCALE GENOMIC DNA]</scope>
    <source>
        <strain evidence="1 2">GSW-M26</strain>
    </source>
</reference>
<dbReference type="Gene3D" id="2.10.70.10">
    <property type="entry name" value="Complement Module, domain 1"/>
    <property type="match status" value="1"/>
</dbReference>
<dbReference type="RefSeq" id="WP_084629339.1">
    <property type="nucleotide sequence ID" value="NZ_FZPF01000002.1"/>
</dbReference>
<sequence>MSELTPVVPAYRAEELLAGARTATIRLGDQVYTLRLTRSGKLILTK</sequence>
<name>A0A0D1EIV4_9RHOB</name>
<dbReference type="STRING" id="935700.jaqu_07580"/>
<evidence type="ECO:0000313" key="2">
    <source>
        <dbReference type="Proteomes" id="UP000032232"/>
    </source>
</evidence>
<dbReference type="Pfam" id="PF10636">
    <property type="entry name" value="hemP"/>
    <property type="match status" value="1"/>
</dbReference>
<evidence type="ECO:0000313" key="1">
    <source>
        <dbReference type="EMBL" id="KIT17569.1"/>
    </source>
</evidence>
<dbReference type="EMBL" id="JYFE01000017">
    <property type="protein sequence ID" value="KIT17569.1"/>
    <property type="molecule type" value="Genomic_DNA"/>
</dbReference>
<dbReference type="InterPro" id="IPR019600">
    <property type="entry name" value="Hemin_uptake_protein_HemP"/>
</dbReference>
<dbReference type="OrthoDB" id="7691333at2"/>
<accession>A0A0D1EIV4</accession>
<proteinExistence type="predicted"/>
<keyword evidence="2" id="KW-1185">Reference proteome</keyword>
<dbReference type="AlphaFoldDB" id="A0A0D1EIV4"/>
<gene>
    <name evidence="1" type="ORF">jaqu_07580</name>
</gene>
<dbReference type="PATRIC" id="fig|935700.4.peg.800"/>
<organism evidence="1 2">
    <name type="scientific">Jannaschia aquimarina</name>
    <dbReference type="NCBI Taxonomy" id="935700"/>
    <lineage>
        <taxon>Bacteria</taxon>
        <taxon>Pseudomonadati</taxon>
        <taxon>Pseudomonadota</taxon>
        <taxon>Alphaproteobacteria</taxon>
        <taxon>Rhodobacterales</taxon>
        <taxon>Roseobacteraceae</taxon>
        <taxon>Jannaschia</taxon>
    </lineage>
</organism>
<protein>
    <submittedName>
        <fullName evidence="1">Hemin uptake protein hemP</fullName>
    </submittedName>
</protein>
<dbReference type="Proteomes" id="UP000032232">
    <property type="component" value="Unassembled WGS sequence"/>
</dbReference>